<dbReference type="PANTHER" id="PTHR21240">
    <property type="entry name" value="2-AMINO-3-CARBOXYLMUCONATE-6-SEMIALDEHYDE DECARBOXYLASE"/>
    <property type="match status" value="1"/>
</dbReference>
<dbReference type="SUPFAM" id="SSF51556">
    <property type="entry name" value="Metallo-dependent hydrolases"/>
    <property type="match status" value="1"/>
</dbReference>
<dbReference type="GO" id="GO:0005737">
    <property type="term" value="C:cytoplasm"/>
    <property type="evidence" value="ECO:0007669"/>
    <property type="project" value="TreeGrafter"/>
</dbReference>
<keyword evidence="1" id="KW-0456">Lyase</keyword>
<dbReference type="EMBL" id="CAFBMH010000060">
    <property type="protein sequence ID" value="CAB4913532.1"/>
    <property type="molecule type" value="Genomic_DNA"/>
</dbReference>
<dbReference type="AlphaFoldDB" id="A0A6J7P405"/>
<gene>
    <name evidence="3" type="ORF">UFOPK2754_00342</name>
    <name evidence="4" type="ORF">UFOPK3543_01663</name>
    <name evidence="5" type="ORF">UFOPK3967_01575</name>
</gene>
<name>A0A6J7P405_9ZZZZ</name>
<evidence type="ECO:0000313" key="4">
    <source>
        <dbReference type="EMBL" id="CAB4913532.1"/>
    </source>
</evidence>
<organism evidence="5">
    <name type="scientific">freshwater metagenome</name>
    <dbReference type="NCBI Taxonomy" id="449393"/>
    <lineage>
        <taxon>unclassified sequences</taxon>
        <taxon>metagenomes</taxon>
        <taxon>ecological metagenomes</taxon>
    </lineage>
</organism>
<proteinExistence type="predicted"/>
<reference evidence="5" key="1">
    <citation type="submission" date="2020-05" db="EMBL/GenBank/DDBJ databases">
        <authorList>
            <person name="Chiriac C."/>
            <person name="Salcher M."/>
            <person name="Ghai R."/>
            <person name="Kavagutti S V."/>
        </authorList>
    </citation>
    <scope>NUCLEOTIDE SEQUENCE</scope>
</reference>
<dbReference type="EMBL" id="CAFBOS010000092">
    <property type="protein sequence ID" value="CAB5000166.1"/>
    <property type="molecule type" value="Genomic_DNA"/>
</dbReference>
<dbReference type="Gene3D" id="3.20.20.140">
    <property type="entry name" value="Metal-dependent hydrolases"/>
    <property type="match status" value="1"/>
</dbReference>
<dbReference type="GO" id="GO:0016831">
    <property type="term" value="F:carboxy-lyase activity"/>
    <property type="evidence" value="ECO:0007669"/>
    <property type="project" value="InterPro"/>
</dbReference>
<dbReference type="InterPro" id="IPR032465">
    <property type="entry name" value="ACMSD"/>
</dbReference>
<accession>A0A6J7P405</accession>
<evidence type="ECO:0000259" key="2">
    <source>
        <dbReference type="Pfam" id="PF04909"/>
    </source>
</evidence>
<dbReference type="Pfam" id="PF04909">
    <property type="entry name" value="Amidohydro_2"/>
    <property type="match status" value="1"/>
</dbReference>
<sequence>MNAPHGRASHERLVSADSHVTLTHEAVKAHLATKFHGAYDAAVAKVGGGVAIRQGMNSMPRGFEGVRHAIGRPGNSDPIERLKDMDQDGVDVEVCYCEFSAFRYLYLIESGWREATRAFNDTLVDFAAADPKRLVASYQIPIHDIEIAIDEVQRVATLGGKSLQLPVYPIELGAPDYYDPSYDPLWAAIEETGLPACFHIGLAPITYYPGELPQFAQGTIQPMSGMFTSVQCGNFILSGVFERFPRLKTVWVEPGVGWLPWWLFHLDEMATKRNYPFDAITEAPSFYFRRNMSVTFIHEPFAVHNLRYEIGVENMMWSTDYPHPACTWPDSRTLVDEEFAGIPADERELIVCGNATRIWDL</sequence>
<protein>
    <submittedName>
        <fullName evidence="5">Unannotated protein</fullName>
    </submittedName>
</protein>
<dbReference type="InterPro" id="IPR032466">
    <property type="entry name" value="Metal_Hydrolase"/>
</dbReference>
<dbReference type="GO" id="GO:0016787">
    <property type="term" value="F:hydrolase activity"/>
    <property type="evidence" value="ECO:0007669"/>
    <property type="project" value="InterPro"/>
</dbReference>
<dbReference type="InterPro" id="IPR006680">
    <property type="entry name" value="Amidohydro-rel"/>
</dbReference>
<evidence type="ECO:0000313" key="3">
    <source>
        <dbReference type="EMBL" id="CAB4728995.1"/>
    </source>
</evidence>
<dbReference type="GO" id="GO:0019748">
    <property type="term" value="P:secondary metabolic process"/>
    <property type="evidence" value="ECO:0007669"/>
    <property type="project" value="TreeGrafter"/>
</dbReference>
<dbReference type="PANTHER" id="PTHR21240:SF28">
    <property type="entry name" value="ISO-OROTATE DECARBOXYLASE (EUROFUNG)"/>
    <property type="match status" value="1"/>
</dbReference>
<feature type="domain" description="Amidohydrolase-related" evidence="2">
    <location>
        <begin position="53"/>
        <end position="361"/>
    </location>
</feature>
<evidence type="ECO:0000313" key="5">
    <source>
        <dbReference type="EMBL" id="CAB5000166.1"/>
    </source>
</evidence>
<evidence type="ECO:0000256" key="1">
    <source>
        <dbReference type="ARBA" id="ARBA00023239"/>
    </source>
</evidence>
<dbReference type="EMBL" id="CAEZYR010000007">
    <property type="protein sequence ID" value="CAB4728995.1"/>
    <property type="molecule type" value="Genomic_DNA"/>
</dbReference>